<dbReference type="EMBL" id="PGCJ01000408">
    <property type="protein sequence ID" value="PLW29505.1"/>
    <property type="molecule type" value="Genomic_DNA"/>
</dbReference>
<accession>A0A2N5TVI7</accession>
<reference evidence="2 3" key="1">
    <citation type="submission" date="2017-11" db="EMBL/GenBank/DDBJ databases">
        <title>De novo assembly and phasing of dikaryotic genomes from two isolates of Puccinia coronata f. sp. avenae, the causal agent of oat crown rust.</title>
        <authorList>
            <person name="Miller M.E."/>
            <person name="Zhang Y."/>
            <person name="Omidvar V."/>
            <person name="Sperschneider J."/>
            <person name="Schwessinger B."/>
            <person name="Raley C."/>
            <person name="Palmer J.M."/>
            <person name="Garnica D."/>
            <person name="Upadhyaya N."/>
            <person name="Rathjen J."/>
            <person name="Taylor J.M."/>
            <person name="Park R.F."/>
            <person name="Dodds P.N."/>
            <person name="Hirsch C.D."/>
            <person name="Kianian S.F."/>
            <person name="Figueroa M."/>
        </authorList>
    </citation>
    <scope>NUCLEOTIDE SEQUENCE [LARGE SCALE GENOMIC DNA]</scope>
    <source>
        <strain evidence="2">12NC29</strain>
    </source>
</reference>
<name>A0A2N5TVI7_9BASI</name>
<feature type="region of interest" description="Disordered" evidence="1">
    <location>
        <begin position="1"/>
        <end position="21"/>
    </location>
</feature>
<evidence type="ECO:0000256" key="1">
    <source>
        <dbReference type="SAM" id="MobiDB-lite"/>
    </source>
</evidence>
<feature type="compositionally biased region" description="Acidic residues" evidence="1">
    <location>
        <begin position="170"/>
        <end position="181"/>
    </location>
</feature>
<organism evidence="2 3">
    <name type="scientific">Puccinia coronata f. sp. avenae</name>
    <dbReference type="NCBI Taxonomy" id="200324"/>
    <lineage>
        <taxon>Eukaryota</taxon>
        <taxon>Fungi</taxon>
        <taxon>Dikarya</taxon>
        <taxon>Basidiomycota</taxon>
        <taxon>Pucciniomycotina</taxon>
        <taxon>Pucciniomycetes</taxon>
        <taxon>Pucciniales</taxon>
        <taxon>Pucciniaceae</taxon>
        <taxon>Puccinia</taxon>
    </lineage>
</organism>
<protein>
    <submittedName>
        <fullName evidence="2">Uncharacterized protein</fullName>
    </submittedName>
</protein>
<gene>
    <name evidence="2" type="ORF">PCANC_26315</name>
</gene>
<sequence length="280" mass="31813">METDTPTNAGAPPKEANGTPINTQREIHLNYVLFANQQILTDRPSFLPYGKVGYDEVTPREKIPPMSISLENLTAKQFKSEVSNHLMHHCSLLPIWLIIDEGDQKRAVEWTYRIRDDVNNRSGFSKEWKVAGHGNDGFADFLAAARDSSPMAKIYVDLRMNRPSPQEMAPDSDMEEDEDELATSAPSQPIVYTKWNNPYAFDFAIPSDHDLTLNQFLMLCKIPPDDPNIKKLFDEHEIHHWSAFKDVTKEVLSGLGFAFGPVQLIHAGVLKWKKIRPHAF</sequence>
<evidence type="ECO:0000313" key="3">
    <source>
        <dbReference type="Proteomes" id="UP000235388"/>
    </source>
</evidence>
<dbReference type="STRING" id="200324.A0A2N5TVI7"/>
<dbReference type="Proteomes" id="UP000235388">
    <property type="component" value="Unassembled WGS sequence"/>
</dbReference>
<evidence type="ECO:0000313" key="2">
    <source>
        <dbReference type="EMBL" id="PLW29505.1"/>
    </source>
</evidence>
<dbReference type="OrthoDB" id="10591693at2759"/>
<feature type="region of interest" description="Disordered" evidence="1">
    <location>
        <begin position="162"/>
        <end position="183"/>
    </location>
</feature>
<comment type="caution">
    <text evidence="2">The sequence shown here is derived from an EMBL/GenBank/DDBJ whole genome shotgun (WGS) entry which is preliminary data.</text>
</comment>
<dbReference type="AlphaFoldDB" id="A0A2N5TVI7"/>
<proteinExistence type="predicted"/>
<keyword evidence="3" id="KW-1185">Reference proteome</keyword>